<feature type="transmembrane region" description="Helical" evidence="1">
    <location>
        <begin position="6"/>
        <end position="25"/>
    </location>
</feature>
<dbReference type="AlphaFoldDB" id="A0A0G0JH39"/>
<feature type="transmembrane region" description="Helical" evidence="1">
    <location>
        <begin position="114"/>
        <end position="132"/>
    </location>
</feature>
<keyword evidence="1" id="KW-0812">Transmembrane</keyword>
<keyword evidence="1" id="KW-0472">Membrane</keyword>
<gene>
    <name evidence="2" type="ORF">US86_C0007G0092</name>
</gene>
<feature type="transmembrane region" description="Helical" evidence="1">
    <location>
        <begin position="247"/>
        <end position="264"/>
    </location>
</feature>
<comment type="caution">
    <text evidence="2">The sequence shown here is derived from an EMBL/GenBank/DDBJ whole genome shotgun (WGS) entry which is preliminary data.</text>
</comment>
<accession>A0A0G0JH39</accession>
<keyword evidence="1" id="KW-1133">Transmembrane helix</keyword>
<feature type="transmembrane region" description="Helical" evidence="1">
    <location>
        <begin position="32"/>
        <end position="52"/>
    </location>
</feature>
<proteinExistence type="predicted"/>
<name>A0A0G0JH39_9BACT</name>
<feature type="transmembrane region" description="Helical" evidence="1">
    <location>
        <begin position="90"/>
        <end position="108"/>
    </location>
</feature>
<evidence type="ECO:0000256" key="1">
    <source>
        <dbReference type="SAM" id="Phobius"/>
    </source>
</evidence>
<evidence type="ECO:0000313" key="3">
    <source>
        <dbReference type="Proteomes" id="UP000034235"/>
    </source>
</evidence>
<feature type="transmembrane region" description="Helical" evidence="1">
    <location>
        <begin position="58"/>
        <end position="78"/>
    </location>
</feature>
<feature type="transmembrane region" description="Helical" evidence="1">
    <location>
        <begin position="276"/>
        <end position="295"/>
    </location>
</feature>
<dbReference type="EMBL" id="LBUP01000007">
    <property type="protein sequence ID" value="KKQ66047.1"/>
    <property type="molecule type" value="Genomic_DNA"/>
</dbReference>
<reference evidence="2 3" key="1">
    <citation type="journal article" date="2015" name="Nature">
        <title>rRNA introns, odd ribosomes, and small enigmatic genomes across a large radiation of phyla.</title>
        <authorList>
            <person name="Brown C.T."/>
            <person name="Hug L.A."/>
            <person name="Thomas B.C."/>
            <person name="Sharon I."/>
            <person name="Castelle C.J."/>
            <person name="Singh A."/>
            <person name="Wilkins M.J."/>
            <person name="Williams K.H."/>
            <person name="Banfield J.F."/>
        </authorList>
    </citation>
    <scope>NUCLEOTIDE SEQUENCE [LARGE SCALE GENOMIC DNA]</scope>
</reference>
<feature type="transmembrane region" description="Helical" evidence="1">
    <location>
        <begin position="212"/>
        <end position="235"/>
    </location>
</feature>
<feature type="transmembrane region" description="Helical" evidence="1">
    <location>
        <begin position="173"/>
        <end position="191"/>
    </location>
</feature>
<protein>
    <recommendedName>
        <fullName evidence="4">EamA domain-containing protein</fullName>
    </recommendedName>
</protein>
<evidence type="ECO:0008006" key="4">
    <source>
        <dbReference type="Google" id="ProtNLM"/>
    </source>
</evidence>
<evidence type="ECO:0000313" key="2">
    <source>
        <dbReference type="EMBL" id="KKQ66047.1"/>
    </source>
</evidence>
<organism evidence="2 3">
    <name type="scientific">Candidatus Daviesbacteria bacterium GW2011_GWA2_38_24</name>
    <dbReference type="NCBI Taxonomy" id="1618422"/>
    <lineage>
        <taxon>Bacteria</taxon>
        <taxon>Candidatus Daviesiibacteriota</taxon>
    </lineage>
</organism>
<feature type="transmembrane region" description="Helical" evidence="1">
    <location>
        <begin position="144"/>
        <end position="161"/>
    </location>
</feature>
<dbReference type="Proteomes" id="UP000034235">
    <property type="component" value="Unassembled WGS sequence"/>
</dbReference>
<sequence>MIHLPFTITAYFLNSVAVLIDKFLLTRTIKDPLIYVFYFSIFSLLALVLLPFSKVPTLQVFTLSSAATLLWTAGAYFMLKALQVGITTRVVPLIGVSIPLVLLFFAVFNEYVSGSQIFAVSLLISGLVFLTLHDWKGQITKYELLYEILSVFLFAISYVIFRKAYLMENFLTVFAWSRLVLIPVGVLIALLPSTRHIILARNAPAFRFLSKMGVLFFIGQSAGGSAELLLTFSVSLANPAFVNSLQGVQYVFLFIFALILTKKYPTVFKESFTKKVLTTKAFGLLLIVSGLYFLVK</sequence>